<gene>
    <name evidence="7" type="ORF">H6G18_00465</name>
</gene>
<evidence type="ECO:0000313" key="8">
    <source>
        <dbReference type="Proteomes" id="UP000607281"/>
    </source>
</evidence>
<evidence type="ECO:0000256" key="4">
    <source>
        <dbReference type="ARBA" id="ARBA00022729"/>
    </source>
</evidence>
<dbReference type="PROSITE" id="PS50983">
    <property type="entry name" value="FE_B12_PBP"/>
    <property type="match status" value="1"/>
</dbReference>
<dbReference type="Proteomes" id="UP000607281">
    <property type="component" value="Unassembled WGS sequence"/>
</dbReference>
<evidence type="ECO:0000259" key="6">
    <source>
        <dbReference type="PROSITE" id="PS50983"/>
    </source>
</evidence>
<feature type="transmembrane region" description="Helical" evidence="5">
    <location>
        <begin position="12"/>
        <end position="29"/>
    </location>
</feature>
<protein>
    <submittedName>
        <fullName evidence="7">Iron-siderophore ABC transporter substrate-binding protein</fullName>
    </submittedName>
</protein>
<keyword evidence="5" id="KW-0812">Transmembrane</keyword>
<sequence>MFAEISRQLRRSIYQYIGWLIVTVFLITACHNQVLHSPKVSTDCRIVNTILGETCIPTHPQRVIALSLLDNVLALGVQPVGTTTWHSGDFLSFLSAKKSQDITSVGLIYEPNIESILKLKPDLILDVYWGQSHYQQLSQIAPIVAAGDGKNIDWKEWLKTYSEALGKQQEAAALMENYNKRIAEFRQRMGDKISQTHVSLVMYWGGWGYRNYLKLSFGGQILNDIGLTRPPLQNQEKVNEDISLELIPKMAGDVIFLAIGGNEPANIEKLLNHPLWLQLKAVQEGRVYLVDAEAWIYGQSIVAANVVLDDLFKYLINTP</sequence>
<proteinExistence type="inferred from homology"/>
<evidence type="ECO:0000256" key="5">
    <source>
        <dbReference type="SAM" id="Phobius"/>
    </source>
</evidence>
<evidence type="ECO:0000256" key="2">
    <source>
        <dbReference type="ARBA" id="ARBA00008814"/>
    </source>
</evidence>
<comment type="similarity">
    <text evidence="2">Belongs to the bacterial solute-binding protein 8 family.</text>
</comment>
<comment type="caution">
    <text evidence="7">The sequence shown here is derived from an EMBL/GenBank/DDBJ whole genome shotgun (WGS) entry which is preliminary data.</text>
</comment>
<dbReference type="EMBL" id="JACJRF010000001">
    <property type="protein sequence ID" value="MBD2342620.1"/>
    <property type="molecule type" value="Genomic_DNA"/>
</dbReference>
<evidence type="ECO:0000313" key="7">
    <source>
        <dbReference type="EMBL" id="MBD2342620.1"/>
    </source>
</evidence>
<keyword evidence="5" id="KW-0472">Membrane</keyword>
<keyword evidence="5" id="KW-1133">Transmembrane helix</keyword>
<keyword evidence="8" id="KW-1185">Reference proteome</keyword>
<reference evidence="7 8" key="1">
    <citation type="journal article" date="2020" name="ISME J.">
        <title>Comparative genomics reveals insights into cyanobacterial evolution and habitat adaptation.</title>
        <authorList>
            <person name="Chen M.Y."/>
            <person name="Teng W.K."/>
            <person name="Zhao L."/>
            <person name="Hu C.X."/>
            <person name="Zhou Y.K."/>
            <person name="Han B.P."/>
            <person name="Song L.R."/>
            <person name="Shu W.S."/>
        </authorList>
    </citation>
    <scope>NUCLEOTIDE SEQUENCE [LARGE SCALE GENOMIC DNA]</scope>
    <source>
        <strain evidence="7 8">FACHB-260</strain>
    </source>
</reference>
<dbReference type="PANTHER" id="PTHR30532">
    <property type="entry name" value="IRON III DICITRATE-BINDING PERIPLASMIC PROTEIN"/>
    <property type="match status" value="1"/>
</dbReference>
<dbReference type="RefSeq" id="WP_190405108.1">
    <property type="nucleotide sequence ID" value="NZ_JACJRF010000001.1"/>
</dbReference>
<feature type="domain" description="Fe/B12 periplasmic-binding" evidence="6">
    <location>
        <begin position="60"/>
        <end position="319"/>
    </location>
</feature>
<keyword evidence="3" id="KW-0813">Transport</keyword>
<accession>A0ABR8CJE4</accession>
<name>A0ABR8CJE4_9NOST</name>
<dbReference type="Gene3D" id="3.40.50.1980">
    <property type="entry name" value="Nitrogenase molybdenum iron protein domain"/>
    <property type="match status" value="2"/>
</dbReference>
<keyword evidence="4" id="KW-0732">Signal</keyword>
<comment type="subcellular location">
    <subcellularLocation>
        <location evidence="1">Cell envelope</location>
    </subcellularLocation>
</comment>
<organism evidence="7 8">
    <name type="scientific">Anabaena subtropica FACHB-260</name>
    <dbReference type="NCBI Taxonomy" id="2692884"/>
    <lineage>
        <taxon>Bacteria</taxon>
        <taxon>Bacillati</taxon>
        <taxon>Cyanobacteriota</taxon>
        <taxon>Cyanophyceae</taxon>
        <taxon>Nostocales</taxon>
        <taxon>Nostocaceae</taxon>
        <taxon>Anabaena</taxon>
    </lineage>
</organism>
<dbReference type="Pfam" id="PF01497">
    <property type="entry name" value="Peripla_BP_2"/>
    <property type="match status" value="1"/>
</dbReference>
<dbReference type="PANTHER" id="PTHR30532:SF25">
    <property type="entry name" value="IRON(III) DICITRATE-BINDING PERIPLASMIC PROTEIN"/>
    <property type="match status" value="1"/>
</dbReference>
<dbReference type="CDD" id="cd01146">
    <property type="entry name" value="FhuD"/>
    <property type="match status" value="1"/>
</dbReference>
<evidence type="ECO:0000256" key="3">
    <source>
        <dbReference type="ARBA" id="ARBA00022448"/>
    </source>
</evidence>
<dbReference type="SUPFAM" id="SSF53807">
    <property type="entry name" value="Helical backbone' metal receptor"/>
    <property type="match status" value="1"/>
</dbReference>
<dbReference type="InterPro" id="IPR002491">
    <property type="entry name" value="ABC_transptr_periplasmic_BD"/>
</dbReference>
<dbReference type="PROSITE" id="PS51257">
    <property type="entry name" value="PROKAR_LIPOPROTEIN"/>
    <property type="match status" value="1"/>
</dbReference>
<dbReference type="InterPro" id="IPR051313">
    <property type="entry name" value="Bact_iron-sidero_bind"/>
</dbReference>
<evidence type="ECO:0000256" key="1">
    <source>
        <dbReference type="ARBA" id="ARBA00004196"/>
    </source>
</evidence>